<keyword evidence="1" id="KW-0175">Coiled coil</keyword>
<dbReference type="Proteomes" id="UP000254161">
    <property type="component" value="Unassembled WGS sequence"/>
</dbReference>
<evidence type="ECO:0000313" key="3">
    <source>
        <dbReference type="EMBL" id="SUX27560.1"/>
    </source>
</evidence>
<feature type="compositionally biased region" description="Polar residues" evidence="2">
    <location>
        <begin position="280"/>
        <end position="296"/>
    </location>
</feature>
<feature type="region of interest" description="Disordered" evidence="2">
    <location>
        <begin position="280"/>
        <end position="304"/>
    </location>
</feature>
<dbReference type="InterPro" id="IPR032427">
    <property type="entry name" value="P22_portal"/>
</dbReference>
<evidence type="ECO:0000313" key="4">
    <source>
        <dbReference type="Proteomes" id="UP000254161"/>
    </source>
</evidence>
<dbReference type="EMBL" id="UFUZ01000001">
    <property type="protein sequence ID" value="SUX27560.1"/>
    <property type="molecule type" value="Genomic_DNA"/>
</dbReference>
<dbReference type="AlphaFoldDB" id="A0A381EKS2"/>
<protein>
    <recommendedName>
        <fullName evidence="5">Portal protein</fullName>
    </recommendedName>
</protein>
<evidence type="ECO:0000256" key="1">
    <source>
        <dbReference type="SAM" id="Coils"/>
    </source>
</evidence>
<gene>
    <name evidence="3" type="ORF">NCTC12264_01814</name>
</gene>
<proteinExistence type="predicted"/>
<reference evidence="3 4" key="1">
    <citation type="submission" date="2018-06" db="EMBL/GenBank/DDBJ databases">
        <authorList>
            <consortium name="Pathogen Informatics"/>
            <person name="Doyle S."/>
        </authorList>
    </citation>
    <scope>NUCLEOTIDE SEQUENCE [LARGE SCALE GENOMIC DNA]</scope>
    <source>
        <strain evidence="3 4">NCTC12264</strain>
    </source>
</reference>
<feature type="coiled-coil region" evidence="1">
    <location>
        <begin position="211"/>
        <end position="265"/>
    </location>
</feature>
<accession>A0A381EKS2</accession>
<name>A0A381EKS2_CAMUP</name>
<evidence type="ECO:0000256" key="2">
    <source>
        <dbReference type="SAM" id="MobiDB-lite"/>
    </source>
</evidence>
<organism evidence="3 4">
    <name type="scientific">Campylobacter upsaliensis</name>
    <dbReference type="NCBI Taxonomy" id="28080"/>
    <lineage>
        <taxon>Bacteria</taxon>
        <taxon>Pseudomonadati</taxon>
        <taxon>Campylobacterota</taxon>
        <taxon>Epsilonproteobacteria</taxon>
        <taxon>Campylobacterales</taxon>
        <taxon>Campylobacteraceae</taxon>
        <taxon>Campylobacter</taxon>
    </lineage>
</organism>
<evidence type="ECO:0008006" key="5">
    <source>
        <dbReference type="Google" id="ProtNLM"/>
    </source>
</evidence>
<dbReference type="Pfam" id="PF16510">
    <property type="entry name" value="P22_portal"/>
    <property type="match status" value="1"/>
</dbReference>
<sequence>MNMIGTLKAFFEEDAILEAEEFIKQASLDNAVVKVRSGALRDNKLKFVEHHNDIATISAKANEKRNLAKMISGLNDEALGIANNRMSNDAISQRREAGLMGLQEYLNACDAMDRLIFKKAIDYISLYFTKKQVFQISDERVGQRYFSINENENNQIKVGKFDLSYKSQIKTQSNEEKLASWAEIIKSFSHDPNLMSQMMLLMLKDVQSTQAKDLLELITQKQNEAQNESESLEKELNLENMKLELEKKKAEILELKAKTKKYSSQGDLAHGVAINQSTQNALLLDNPQNAEGNKSMQKGGMDLR</sequence>